<sequence>MQAVRQASFCLALLTGGLWALPASAQDKYQVIVGEILVGAYIADRCTAFERVGGPGDQAYVIAASNIAAKEKGIGRNPVRKRIFYEKNENLAAIGQWMLSQLDLSLDDVAGLCRYGKKVIGPEHRIGRYLVAN</sequence>
<evidence type="ECO:0000313" key="2">
    <source>
        <dbReference type="EMBL" id="KAJ55563.1"/>
    </source>
</evidence>
<dbReference type="Proteomes" id="UP000026249">
    <property type="component" value="Unassembled WGS sequence"/>
</dbReference>
<gene>
    <name evidence="2" type="ORF">ACMU_12785</name>
</gene>
<keyword evidence="3" id="KW-1185">Reference proteome</keyword>
<proteinExistence type="predicted"/>
<organism evidence="2 3">
    <name type="scientific">Actibacterium mucosum KCTC 23349</name>
    <dbReference type="NCBI Taxonomy" id="1454373"/>
    <lineage>
        <taxon>Bacteria</taxon>
        <taxon>Pseudomonadati</taxon>
        <taxon>Pseudomonadota</taxon>
        <taxon>Alphaproteobacteria</taxon>
        <taxon>Rhodobacterales</taxon>
        <taxon>Roseobacteraceae</taxon>
        <taxon>Actibacterium</taxon>
    </lineage>
</organism>
<keyword evidence="1" id="KW-0732">Signal</keyword>
<dbReference type="STRING" id="1454373.ACMU_12785"/>
<feature type="chain" id="PRO_5001564379" evidence="1">
    <location>
        <begin position="26"/>
        <end position="133"/>
    </location>
</feature>
<evidence type="ECO:0000256" key="1">
    <source>
        <dbReference type="SAM" id="SignalP"/>
    </source>
</evidence>
<protein>
    <submittedName>
        <fullName evidence="2">Uncharacterized protein</fullName>
    </submittedName>
</protein>
<dbReference type="AlphaFoldDB" id="A0A037ZHE9"/>
<evidence type="ECO:0000313" key="3">
    <source>
        <dbReference type="Proteomes" id="UP000026249"/>
    </source>
</evidence>
<feature type="signal peptide" evidence="1">
    <location>
        <begin position="1"/>
        <end position="25"/>
    </location>
</feature>
<name>A0A037ZHE9_9RHOB</name>
<accession>A0A037ZHE9</accession>
<reference evidence="2 3" key="1">
    <citation type="submission" date="2014-03" db="EMBL/GenBank/DDBJ databases">
        <title>Draft Genome Sequence of Actibacterium mucosum KCTC 23349, a Marine Alphaproteobacterium with Complex Ionic Requirements Isolated from Mediterranean Seawater at Malvarrosa Beach, Valencia, Spain.</title>
        <authorList>
            <person name="Arahal D.R."/>
            <person name="Shao Z."/>
            <person name="Lai Q."/>
            <person name="Pujalte M.J."/>
        </authorList>
    </citation>
    <scope>NUCLEOTIDE SEQUENCE [LARGE SCALE GENOMIC DNA]</scope>
    <source>
        <strain evidence="2 3">KCTC 23349</strain>
    </source>
</reference>
<comment type="caution">
    <text evidence="2">The sequence shown here is derived from an EMBL/GenBank/DDBJ whole genome shotgun (WGS) entry which is preliminary data.</text>
</comment>
<dbReference type="EMBL" id="JFKE01000004">
    <property type="protein sequence ID" value="KAJ55563.1"/>
    <property type="molecule type" value="Genomic_DNA"/>
</dbReference>